<accession>A0A1I7G0Z5</accession>
<evidence type="ECO:0000313" key="2">
    <source>
        <dbReference type="EMBL" id="SFU42105.1"/>
    </source>
</evidence>
<reference evidence="3" key="1">
    <citation type="submission" date="2016-10" db="EMBL/GenBank/DDBJ databases">
        <authorList>
            <person name="Varghese N."/>
            <person name="Submissions S."/>
        </authorList>
    </citation>
    <scope>NUCLEOTIDE SEQUENCE [LARGE SCALE GENOMIC DNA]</scope>
    <source>
        <strain evidence="3">CGMCC 1.12333</strain>
    </source>
</reference>
<organism evidence="2 3">
    <name type="scientific">Pustulibacterium marinum</name>
    <dbReference type="NCBI Taxonomy" id="1224947"/>
    <lineage>
        <taxon>Bacteria</taxon>
        <taxon>Pseudomonadati</taxon>
        <taxon>Bacteroidota</taxon>
        <taxon>Flavobacteriia</taxon>
        <taxon>Flavobacteriales</taxon>
        <taxon>Flavobacteriaceae</taxon>
        <taxon>Pustulibacterium</taxon>
    </lineage>
</organism>
<sequence>MPIVFILQSVYGLACECPPIKDHDLYIESSFHYYSYIFIGEIVKRDHQLWIEVQEVFKGNVKVGQILKAGHTADSCAYYFDREGMGLFYGSVEEKEFFATLCSPTRMFDKPYLYAPPPPPMPNSPNTPEQEKKEMKAYENTEKKRLEYEIEALRKKTKLFDVDSKK</sequence>
<protein>
    <submittedName>
        <fullName evidence="2">Uncharacterized protein</fullName>
    </submittedName>
</protein>
<feature type="region of interest" description="Disordered" evidence="1">
    <location>
        <begin position="114"/>
        <end position="138"/>
    </location>
</feature>
<dbReference type="Proteomes" id="UP000199138">
    <property type="component" value="Unassembled WGS sequence"/>
</dbReference>
<dbReference type="SUPFAM" id="SSF50242">
    <property type="entry name" value="TIMP-like"/>
    <property type="match status" value="1"/>
</dbReference>
<feature type="compositionally biased region" description="Pro residues" evidence="1">
    <location>
        <begin position="114"/>
        <end position="125"/>
    </location>
</feature>
<name>A0A1I7G0Z5_9FLAO</name>
<dbReference type="InterPro" id="IPR008993">
    <property type="entry name" value="TIMP-like_OB-fold"/>
</dbReference>
<evidence type="ECO:0000256" key="1">
    <source>
        <dbReference type="SAM" id="MobiDB-lite"/>
    </source>
</evidence>
<evidence type="ECO:0000313" key="3">
    <source>
        <dbReference type="Proteomes" id="UP000199138"/>
    </source>
</evidence>
<keyword evidence="3" id="KW-1185">Reference proteome</keyword>
<dbReference type="AlphaFoldDB" id="A0A1I7G0Z5"/>
<feature type="compositionally biased region" description="Basic and acidic residues" evidence="1">
    <location>
        <begin position="129"/>
        <end position="138"/>
    </location>
</feature>
<gene>
    <name evidence="2" type="ORF">SAMN05216480_10343</name>
</gene>
<dbReference type="STRING" id="1224947.SAMN05216480_10343"/>
<proteinExistence type="predicted"/>
<dbReference type="EMBL" id="FPBK01000003">
    <property type="protein sequence ID" value="SFU42105.1"/>
    <property type="molecule type" value="Genomic_DNA"/>
</dbReference>